<accession>A0A5C8PA40</accession>
<dbReference type="GO" id="GO:0006144">
    <property type="term" value="P:purine nucleobase metabolic process"/>
    <property type="evidence" value="ECO:0007669"/>
    <property type="project" value="UniProtKB-KW"/>
</dbReference>
<evidence type="ECO:0000256" key="2">
    <source>
        <dbReference type="ARBA" id="ARBA00022631"/>
    </source>
</evidence>
<organism evidence="5 6">
    <name type="scientific">Vineibacter terrae</name>
    <dbReference type="NCBI Taxonomy" id="2586908"/>
    <lineage>
        <taxon>Bacteria</taxon>
        <taxon>Pseudomonadati</taxon>
        <taxon>Pseudomonadota</taxon>
        <taxon>Alphaproteobacteria</taxon>
        <taxon>Hyphomicrobiales</taxon>
        <taxon>Vineibacter</taxon>
    </lineage>
</organism>
<gene>
    <name evidence="5" type="ORF">FHP25_34840</name>
</gene>
<dbReference type="GO" id="GO:0004848">
    <property type="term" value="F:ureidoglycolate hydrolase activity"/>
    <property type="evidence" value="ECO:0007669"/>
    <property type="project" value="InterPro"/>
</dbReference>
<dbReference type="PANTHER" id="PTHR21221:SF1">
    <property type="entry name" value="UREIDOGLYCOLATE LYASE"/>
    <property type="match status" value="1"/>
</dbReference>
<sequence length="159" mass="16942">MMPLIVKALTPEAFAPYGDVLTAPAEAGRQYFEAGLGNLRPGAHASLSMVNRAPIDGLPLEVTLLERHEFSSQTFVPTDASRWLIIVCPHAPGGGPDAAQAIAFVASGGQGVTYRPNTWHHGLTVLDRPASFAVFMWRDGTQGDEEFVTVEPFTVAAPG</sequence>
<evidence type="ECO:0000256" key="3">
    <source>
        <dbReference type="ARBA" id="ARBA00023239"/>
    </source>
</evidence>
<dbReference type="SUPFAM" id="SSF51182">
    <property type="entry name" value="RmlC-like cupins"/>
    <property type="match status" value="1"/>
</dbReference>
<dbReference type="EMBL" id="VDUZ01000060">
    <property type="protein sequence ID" value="TXL70409.1"/>
    <property type="molecule type" value="Genomic_DNA"/>
</dbReference>
<dbReference type="InterPro" id="IPR047233">
    <property type="entry name" value="UAH_cupin"/>
</dbReference>
<dbReference type="AlphaFoldDB" id="A0A5C8PA40"/>
<evidence type="ECO:0000313" key="5">
    <source>
        <dbReference type="EMBL" id="TXL70409.1"/>
    </source>
</evidence>
<evidence type="ECO:0000313" key="6">
    <source>
        <dbReference type="Proteomes" id="UP000321638"/>
    </source>
</evidence>
<keyword evidence="5" id="KW-0378">Hydrolase</keyword>
<proteinExistence type="predicted"/>
<keyword evidence="3" id="KW-0456">Lyase</keyword>
<keyword evidence="2" id="KW-0659">Purine metabolism</keyword>
<evidence type="ECO:0000256" key="4">
    <source>
        <dbReference type="ARBA" id="ARBA00047684"/>
    </source>
</evidence>
<dbReference type="Pfam" id="PF04115">
    <property type="entry name" value="Ureidogly_lyase"/>
    <property type="match status" value="1"/>
</dbReference>
<dbReference type="InterPro" id="IPR011051">
    <property type="entry name" value="RmlC_Cupin_sf"/>
</dbReference>
<dbReference type="RefSeq" id="WP_147851621.1">
    <property type="nucleotide sequence ID" value="NZ_VDUZ01000060.1"/>
</dbReference>
<dbReference type="GO" id="GO:0000256">
    <property type="term" value="P:allantoin catabolic process"/>
    <property type="evidence" value="ECO:0007669"/>
    <property type="project" value="InterPro"/>
</dbReference>
<dbReference type="CDD" id="cd20298">
    <property type="entry name" value="cupin_UAH"/>
    <property type="match status" value="1"/>
</dbReference>
<evidence type="ECO:0000256" key="1">
    <source>
        <dbReference type="ARBA" id="ARBA00011738"/>
    </source>
</evidence>
<dbReference type="PANTHER" id="PTHR21221">
    <property type="entry name" value="UREIDOGLYCOLATE HYDROLASE"/>
    <property type="match status" value="1"/>
</dbReference>
<dbReference type="GO" id="GO:0050385">
    <property type="term" value="F:ureidoglycolate lyase activity"/>
    <property type="evidence" value="ECO:0007669"/>
    <property type="project" value="UniProtKB-EC"/>
</dbReference>
<dbReference type="InterPro" id="IPR007247">
    <property type="entry name" value="Ureidogly_lyase"/>
</dbReference>
<keyword evidence="6" id="KW-1185">Reference proteome</keyword>
<comment type="caution">
    <text evidence="5">The sequence shown here is derived from an EMBL/GenBank/DDBJ whole genome shotgun (WGS) entry which is preliminary data.</text>
</comment>
<protein>
    <submittedName>
        <fullName evidence="5">Ureidoglycolate hydrolase</fullName>
    </submittedName>
</protein>
<dbReference type="InterPro" id="IPR024060">
    <property type="entry name" value="Ureidoglycolate_lyase_dom_sf"/>
</dbReference>
<reference evidence="5 6" key="1">
    <citation type="submission" date="2019-06" db="EMBL/GenBank/DDBJ databases">
        <title>New taxonomy in bacterial strain CC-CFT640, isolated from vineyard.</title>
        <authorList>
            <person name="Lin S.-Y."/>
            <person name="Tsai C.-F."/>
            <person name="Young C.-C."/>
        </authorList>
    </citation>
    <scope>NUCLEOTIDE SEQUENCE [LARGE SCALE GENOMIC DNA]</scope>
    <source>
        <strain evidence="5 6">CC-CFT640</strain>
    </source>
</reference>
<comment type="subunit">
    <text evidence="1">Homodimer.</text>
</comment>
<dbReference type="OrthoDB" id="9804602at2"/>
<comment type="catalytic activity">
    <reaction evidence="4">
        <text>(S)-ureidoglycolate = urea + glyoxylate</text>
        <dbReference type="Rhea" id="RHEA:11304"/>
        <dbReference type="ChEBI" id="CHEBI:16199"/>
        <dbReference type="ChEBI" id="CHEBI:36655"/>
        <dbReference type="ChEBI" id="CHEBI:57296"/>
        <dbReference type="EC" id="4.3.2.3"/>
    </reaction>
</comment>
<name>A0A5C8PA40_9HYPH</name>
<dbReference type="Gene3D" id="2.60.120.480">
    <property type="entry name" value="Ureidoglycolate hydrolase"/>
    <property type="match status" value="1"/>
</dbReference>
<dbReference type="Proteomes" id="UP000321638">
    <property type="component" value="Unassembled WGS sequence"/>
</dbReference>